<protein>
    <submittedName>
        <fullName evidence="1">Uncharacterized protein</fullName>
    </submittedName>
</protein>
<dbReference type="Proteomes" id="UP000821845">
    <property type="component" value="Chromosome 10"/>
</dbReference>
<gene>
    <name evidence="1" type="ORF">HPB50_009317</name>
</gene>
<organism evidence="1 2">
    <name type="scientific">Hyalomma asiaticum</name>
    <name type="common">Tick</name>
    <dbReference type="NCBI Taxonomy" id="266040"/>
    <lineage>
        <taxon>Eukaryota</taxon>
        <taxon>Metazoa</taxon>
        <taxon>Ecdysozoa</taxon>
        <taxon>Arthropoda</taxon>
        <taxon>Chelicerata</taxon>
        <taxon>Arachnida</taxon>
        <taxon>Acari</taxon>
        <taxon>Parasitiformes</taxon>
        <taxon>Ixodida</taxon>
        <taxon>Ixodoidea</taxon>
        <taxon>Ixodidae</taxon>
        <taxon>Hyalomminae</taxon>
        <taxon>Hyalomma</taxon>
    </lineage>
</organism>
<comment type="caution">
    <text evidence="1">The sequence shown here is derived from an EMBL/GenBank/DDBJ whole genome shotgun (WGS) entry which is preliminary data.</text>
</comment>
<accession>A0ACB7T6L1</accession>
<name>A0ACB7T6L1_HYAAI</name>
<keyword evidence="2" id="KW-1185">Reference proteome</keyword>
<reference evidence="1" key="1">
    <citation type="submission" date="2020-05" db="EMBL/GenBank/DDBJ databases">
        <title>Large-scale comparative analyses of tick genomes elucidate their genetic diversity and vector capacities.</title>
        <authorList>
            <person name="Jia N."/>
            <person name="Wang J."/>
            <person name="Shi W."/>
            <person name="Du L."/>
            <person name="Sun Y."/>
            <person name="Zhan W."/>
            <person name="Jiang J."/>
            <person name="Wang Q."/>
            <person name="Zhang B."/>
            <person name="Ji P."/>
            <person name="Sakyi L.B."/>
            <person name="Cui X."/>
            <person name="Yuan T."/>
            <person name="Jiang B."/>
            <person name="Yang W."/>
            <person name="Lam T.T.-Y."/>
            <person name="Chang Q."/>
            <person name="Ding S."/>
            <person name="Wang X."/>
            <person name="Zhu J."/>
            <person name="Ruan X."/>
            <person name="Zhao L."/>
            <person name="Wei J."/>
            <person name="Que T."/>
            <person name="Du C."/>
            <person name="Cheng J."/>
            <person name="Dai P."/>
            <person name="Han X."/>
            <person name="Huang E."/>
            <person name="Gao Y."/>
            <person name="Liu J."/>
            <person name="Shao H."/>
            <person name="Ye R."/>
            <person name="Li L."/>
            <person name="Wei W."/>
            <person name="Wang X."/>
            <person name="Wang C."/>
            <person name="Yang T."/>
            <person name="Huo Q."/>
            <person name="Li W."/>
            <person name="Guo W."/>
            <person name="Chen H."/>
            <person name="Zhou L."/>
            <person name="Ni X."/>
            <person name="Tian J."/>
            <person name="Zhou Y."/>
            <person name="Sheng Y."/>
            <person name="Liu T."/>
            <person name="Pan Y."/>
            <person name="Xia L."/>
            <person name="Li J."/>
            <person name="Zhao F."/>
            <person name="Cao W."/>
        </authorList>
    </citation>
    <scope>NUCLEOTIDE SEQUENCE</scope>
    <source>
        <strain evidence="1">Hyas-2018</strain>
    </source>
</reference>
<proteinExistence type="predicted"/>
<evidence type="ECO:0000313" key="1">
    <source>
        <dbReference type="EMBL" id="KAH6942703.1"/>
    </source>
</evidence>
<dbReference type="EMBL" id="CM023490">
    <property type="protein sequence ID" value="KAH6942703.1"/>
    <property type="molecule type" value="Genomic_DNA"/>
</dbReference>
<evidence type="ECO:0000313" key="2">
    <source>
        <dbReference type="Proteomes" id="UP000821845"/>
    </source>
</evidence>
<sequence>MPKSCCVPRCKSNAARNSDLCYHELPAKQQLRDAWLRHISRQGNVKGSHWVPNSRAVVCSIHFKEEDYKVGLKRKVLRPTAVPTQFPSYLAYMLPAVSKKRRPVDFRKPFLSASLTIALFSIEWADENGKKHLAERDEEILHYLAPYKEKVHEAVRKHVGSTKVLLEADKKVCRYKECNSANLMADAFMDYYANRDSPVSGAWSTVNAAIINGGSAKASITQTFDMIATTTAASALHSQKNVVLRVVIPSGDGQDNEFPPGRNQGPRTTTPSAQERRRGHYTNSAGKA</sequence>